<sequence>MSIFRYRDVIAHMLYLYFQTLCEDIKEGNINGSAQQLIRRTTGLMAHMTAAGGTRFAIAAAMAEAIAQSAFLKKSVAQKLAGKMPVGTYLLQIYGIQHKVAMAARTLKATAPNYYWLLYQAKLEMLYYFIEPALSELSKKQTPASMLTSTSWRMRSERDSMFNSLISLLLYNFVLPIILICFAILWLYFLPEYWWGLMLITAGLIFWFFPIITNKFDKFK</sequence>
<dbReference type="AlphaFoldDB" id="A0A4U9D6J2"/>
<feature type="transmembrane region" description="Helical" evidence="1">
    <location>
        <begin position="162"/>
        <end position="187"/>
    </location>
</feature>
<keyword evidence="1" id="KW-0812">Transmembrane</keyword>
<keyword evidence="1" id="KW-0472">Membrane</keyword>
<gene>
    <name evidence="2" type="ORF">NCTC9185_05542</name>
</gene>
<proteinExistence type="predicted"/>
<feature type="transmembrane region" description="Helical" evidence="1">
    <location>
        <begin position="193"/>
        <end position="212"/>
    </location>
</feature>
<name>A0A4U9D6J2_RAOTE</name>
<dbReference type="EMBL" id="CABDVU010000001">
    <property type="protein sequence ID" value="VTN13507.1"/>
    <property type="molecule type" value="Genomic_DNA"/>
</dbReference>
<evidence type="ECO:0000313" key="3">
    <source>
        <dbReference type="Proteomes" id="UP000339249"/>
    </source>
</evidence>
<evidence type="ECO:0000313" key="2">
    <source>
        <dbReference type="EMBL" id="VTN13507.1"/>
    </source>
</evidence>
<protein>
    <submittedName>
        <fullName evidence="2">Uncharacterized protein</fullName>
    </submittedName>
</protein>
<reference evidence="2 3" key="1">
    <citation type="submission" date="2019-04" db="EMBL/GenBank/DDBJ databases">
        <authorList>
            <consortium name="Pathogen Informatics"/>
        </authorList>
    </citation>
    <scope>NUCLEOTIDE SEQUENCE [LARGE SCALE GENOMIC DNA]</scope>
    <source>
        <strain evidence="2 3">NCTC9185</strain>
    </source>
</reference>
<accession>A0A4U9D6J2</accession>
<keyword evidence="1" id="KW-1133">Transmembrane helix</keyword>
<evidence type="ECO:0000256" key="1">
    <source>
        <dbReference type="SAM" id="Phobius"/>
    </source>
</evidence>
<dbReference type="Proteomes" id="UP000339249">
    <property type="component" value="Unassembled WGS sequence"/>
</dbReference>
<organism evidence="2 3">
    <name type="scientific">Raoultella terrigena</name>
    <name type="common">Klebsiella terrigena</name>
    <dbReference type="NCBI Taxonomy" id="577"/>
    <lineage>
        <taxon>Bacteria</taxon>
        <taxon>Pseudomonadati</taxon>
        <taxon>Pseudomonadota</taxon>
        <taxon>Gammaproteobacteria</taxon>
        <taxon>Enterobacterales</taxon>
        <taxon>Enterobacteriaceae</taxon>
        <taxon>Klebsiella/Raoultella group</taxon>
        <taxon>Raoultella</taxon>
    </lineage>
</organism>